<accession>A0A1D1ZS87</accession>
<dbReference type="EMBL" id="GDKF01009039">
    <property type="protein sequence ID" value="JAT69583.1"/>
    <property type="molecule type" value="Transcribed_RNA"/>
</dbReference>
<dbReference type="SUPFAM" id="SSF48452">
    <property type="entry name" value="TPR-like"/>
    <property type="match status" value="1"/>
</dbReference>
<sequence length="521" mass="55168">PNSRQICATFQAALAMGSCPIPTLGIQRVTKLGKQPLLGHRWPQYSFHLLTRFTASRAVEYSVACLLAGPSGSGKPVLPPRPHPMTRAIHAGQITCTEVSTMKFNDLMFEWEPSPEDRPEVPCLASLSEAACRSPSFPPRASPARPRLLHPPPRPKFSRFGGQFVPRNSRPLSGLGSRVTHTLAGLRAALVMALVQASQQSKSASGQLARQLTAAWQQHAGAASRRVLSRGGRLWQQRRPRGLEPGIASPAVGPRARGPTSATPEVERLVQAGLAAERQYNVQLAVECFEEALRLEPDSLALHCLAAKQWTDLSLALAAEDGEARRAANSRSAELTAAALAMAPGCAHAHVLGSIAAGRLAALAPGARQKVGLAAAAQAAAGAALAADPDNDHAHHLLGRWHYEMARVNPTLRALGRMAYGSALVAGSREAALEAYLRAAALRPGRLIHRVECGRVLLDLGRREEAQGHLRAALACEAEDLNAWHSLKDARRMLAQLDGAAPAPEGGLALGAGPAAVPVQA</sequence>
<dbReference type="InterPro" id="IPR011990">
    <property type="entry name" value="TPR-like_helical_dom_sf"/>
</dbReference>
<name>A0A1D1ZS87_AUXPR</name>
<reference evidence="3" key="1">
    <citation type="submission" date="2015-08" db="EMBL/GenBank/DDBJ databases">
        <authorList>
            <person name="Babu N.S."/>
            <person name="Beckwith C.J."/>
            <person name="Beseler K.G."/>
            <person name="Brison A."/>
            <person name="Carone J.V."/>
            <person name="Caskin T.P."/>
            <person name="Diamond M."/>
            <person name="Durham M.E."/>
            <person name="Foxe J.M."/>
            <person name="Go M."/>
            <person name="Henderson B.A."/>
            <person name="Jones I.B."/>
            <person name="McGettigan J.A."/>
            <person name="Micheletti S.J."/>
            <person name="Nasrallah M.E."/>
            <person name="Ortiz D."/>
            <person name="Piller C.R."/>
            <person name="Privatt S.R."/>
            <person name="Schneider S.L."/>
            <person name="Sharp S."/>
            <person name="Smith T.C."/>
            <person name="Stanton J.D."/>
            <person name="Ullery H.E."/>
            <person name="Wilson R.J."/>
            <person name="Serrano M.G."/>
            <person name="Buck G."/>
            <person name="Lee V."/>
            <person name="Wang Y."/>
            <person name="Carvalho R."/>
            <person name="Voegtly L."/>
            <person name="Shi R."/>
            <person name="Duckworth R."/>
            <person name="Johnson A."/>
            <person name="Loviza R."/>
            <person name="Walstead R."/>
            <person name="Shah Z."/>
            <person name="Kiflezghi M."/>
            <person name="Wade K."/>
            <person name="Ball S.L."/>
            <person name="Bradley K.W."/>
            <person name="Asai D.J."/>
            <person name="Bowman C.A."/>
            <person name="Russell D.A."/>
            <person name="Pope W.H."/>
            <person name="Jacobs-Sera D."/>
            <person name="Hendrix R.W."/>
            <person name="Hatfull G.F."/>
        </authorList>
    </citation>
    <scope>NUCLEOTIDE SEQUENCE</scope>
</reference>
<dbReference type="AlphaFoldDB" id="A0A1D1ZS87"/>
<dbReference type="Pfam" id="PF21033">
    <property type="entry name" value="RMD1-3"/>
    <property type="match status" value="1"/>
</dbReference>
<feature type="region of interest" description="Disordered" evidence="2">
    <location>
        <begin position="227"/>
        <end position="262"/>
    </location>
</feature>
<evidence type="ECO:0000256" key="2">
    <source>
        <dbReference type="SAM" id="MobiDB-lite"/>
    </source>
</evidence>
<keyword evidence="1" id="KW-0802">TPR repeat</keyword>
<evidence type="ECO:0000256" key="1">
    <source>
        <dbReference type="PROSITE-ProRule" id="PRU00339"/>
    </source>
</evidence>
<gene>
    <name evidence="3" type="ORF">g.1372</name>
</gene>
<feature type="region of interest" description="Disordered" evidence="2">
    <location>
        <begin position="135"/>
        <end position="173"/>
    </location>
</feature>
<dbReference type="Gene3D" id="1.25.40.10">
    <property type="entry name" value="Tetratricopeptide repeat domain"/>
    <property type="match status" value="2"/>
</dbReference>
<proteinExistence type="predicted"/>
<evidence type="ECO:0000313" key="3">
    <source>
        <dbReference type="EMBL" id="JAT69583.1"/>
    </source>
</evidence>
<organism evidence="3">
    <name type="scientific">Auxenochlorella protothecoides</name>
    <name type="common">Green microalga</name>
    <name type="synonym">Chlorella protothecoides</name>
    <dbReference type="NCBI Taxonomy" id="3075"/>
    <lineage>
        <taxon>Eukaryota</taxon>
        <taxon>Viridiplantae</taxon>
        <taxon>Chlorophyta</taxon>
        <taxon>core chlorophytes</taxon>
        <taxon>Trebouxiophyceae</taxon>
        <taxon>Chlorellales</taxon>
        <taxon>Chlorellaceae</taxon>
        <taxon>Auxenochlorella</taxon>
    </lineage>
</organism>
<dbReference type="InterPro" id="IPR019734">
    <property type="entry name" value="TPR_rpt"/>
</dbReference>
<dbReference type="PROSITE" id="PS50005">
    <property type="entry name" value="TPR"/>
    <property type="match status" value="1"/>
</dbReference>
<protein>
    <submittedName>
        <fullName evidence="3">Uncharacterized protein</fullName>
    </submittedName>
</protein>
<feature type="non-terminal residue" evidence="3">
    <location>
        <position position="1"/>
    </location>
</feature>
<dbReference type="InterPro" id="IPR049039">
    <property type="entry name" value="RMD1-3_a_helical_rpt"/>
</dbReference>
<feature type="repeat" description="TPR" evidence="1">
    <location>
        <begin position="266"/>
        <end position="299"/>
    </location>
</feature>